<proteinExistence type="predicted"/>
<sequence length="69" mass="7705">MLHFLHAFSREVADNTPISSAIKRWTCVFVSLSGNYSLEHVRCGKLFQALAVVAQIAIVLCFPRRKSGL</sequence>
<accession>A0ABY3BI66</accession>
<dbReference type="Proteomes" id="UP000319481">
    <property type="component" value="Unassembled WGS sequence"/>
</dbReference>
<organism evidence="1 2">
    <name type="scientific">Agrobacterium salinitolerans</name>
    <dbReference type="NCBI Taxonomy" id="1183413"/>
    <lineage>
        <taxon>Bacteria</taxon>
        <taxon>Pseudomonadati</taxon>
        <taxon>Pseudomonadota</taxon>
        <taxon>Alphaproteobacteria</taxon>
        <taxon>Hyphomicrobiales</taxon>
        <taxon>Rhizobiaceae</taxon>
        <taxon>Rhizobium/Agrobacterium group</taxon>
        <taxon>Agrobacterium</taxon>
    </lineage>
</organism>
<comment type="caution">
    <text evidence="1">The sequence shown here is derived from an EMBL/GenBank/DDBJ whole genome shotgun (WGS) entry which is preliminary data.</text>
</comment>
<name>A0ABY3BI66_9HYPH</name>
<gene>
    <name evidence="1" type="ORF">EXN23_24085</name>
</gene>
<dbReference type="EMBL" id="SGNZ01000018">
    <property type="protein sequence ID" value="TRA83909.1"/>
    <property type="molecule type" value="Genomic_DNA"/>
</dbReference>
<reference evidence="1 2" key="1">
    <citation type="journal article" date="2019" name="Appl. Microbiol. Biotechnol.">
        <title>Differential efficiency of wild type rhizogenic strains for rol gene transformation of plants.</title>
        <authorList>
            <person name="Desmet S."/>
            <person name="De Keyser E."/>
            <person name="Van Vaerenbergh J."/>
            <person name="Baeyen S."/>
            <person name="Van Huylenbroeck J."/>
            <person name="Geelen D."/>
            <person name="Dhooghe E."/>
        </authorList>
    </citation>
    <scope>NUCLEOTIDE SEQUENCE [LARGE SCALE GENOMIC DNA]</scope>
    <source>
        <strain evidence="1 2">GBBC3283</strain>
    </source>
</reference>
<protein>
    <submittedName>
        <fullName evidence="1">Uncharacterized protein</fullName>
    </submittedName>
</protein>
<keyword evidence="2" id="KW-1185">Reference proteome</keyword>
<evidence type="ECO:0000313" key="1">
    <source>
        <dbReference type="EMBL" id="TRA83909.1"/>
    </source>
</evidence>
<evidence type="ECO:0000313" key="2">
    <source>
        <dbReference type="Proteomes" id="UP000319481"/>
    </source>
</evidence>